<sequence>MAGKYFEELELGWTIEHDIKKTVTETDNVLFSALTLNLAPLHIDAHYAAETEFGKPLVNSLYTLGLVCGISVADTTLGTTVANLGFGKITFPAPVFAGDTVNVETTVVAHRESRSRQDSGIVTFSHTGKNQDGVVVCECERAALMSKSHK</sequence>
<dbReference type="RefSeq" id="WP_092105332.1">
    <property type="nucleotide sequence ID" value="NZ_LT629739.1"/>
</dbReference>
<feature type="domain" description="MaoC-like" evidence="2">
    <location>
        <begin position="14"/>
        <end position="128"/>
    </location>
</feature>
<dbReference type="OrthoDB" id="9796589at2"/>
<dbReference type="PANTHER" id="PTHR43664:SF1">
    <property type="entry name" value="BETA-METHYLMALYL-COA DEHYDRATASE"/>
    <property type="match status" value="1"/>
</dbReference>
<dbReference type="EMBL" id="LT629739">
    <property type="protein sequence ID" value="SDS44973.1"/>
    <property type="molecule type" value="Genomic_DNA"/>
</dbReference>
<proteinExistence type="inferred from homology"/>
<organism evidence="3 4">
    <name type="scientific">Brevibacterium sandarakinum</name>
    <dbReference type="NCBI Taxonomy" id="629680"/>
    <lineage>
        <taxon>Bacteria</taxon>
        <taxon>Bacillati</taxon>
        <taxon>Actinomycetota</taxon>
        <taxon>Actinomycetes</taxon>
        <taxon>Micrococcales</taxon>
        <taxon>Brevibacteriaceae</taxon>
        <taxon>Brevibacterium</taxon>
    </lineage>
</organism>
<dbReference type="AlphaFoldDB" id="A0A1H1SAR8"/>
<evidence type="ECO:0000259" key="2">
    <source>
        <dbReference type="Pfam" id="PF01575"/>
    </source>
</evidence>
<comment type="similarity">
    <text evidence="1">Belongs to the enoyl-CoA hydratase/isomerase family.</text>
</comment>
<dbReference type="InterPro" id="IPR002539">
    <property type="entry name" value="MaoC-like_dom"/>
</dbReference>
<dbReference type="Gene3D" id="3.10.129.10">
    <property type="entry name" value="Hotdog Thioesterase"/>
    <property type="match status" value="1"/>
</dbReference>
<gene>
    <name evidence="3" type="ORF">SAMN04489751_2046</name>
</gene>
<evidence type="ECO:0000313" key="3">
    <source>
        <dbReference type="EMBL" id="SDS44973.1"/>
    </source>
</evidence>
<reference evidence="3" key="1">
    <citation type="submission" date="2016-10" db="EMBL/GenBank/DDBJ databases">
        <authorList>
            <person name="Varghese N."/>
            <person name="Submissions S."/>
        </authorList>
    </citation>
    <scope>NUCLEOTIDE SEQUENCE [LARGE SCALE GENOMIC DNA]</scope>
    <source>
        <strain evidence="3">DSM 22082</strain>
    </source>
</reference>
<accession>A0A1H1SAR8</accession>
<keyword evidence="4" id="KW-1185">Reference proteome</keyword>
<dbReference type="CDD" id="cd03451">
    <property type="entry name" value="FkbR2"/>
    <property type="match status" value="1"/>
</dbReference>
<name>A0A1H1SAR8_BRESA</name>
<dbReference type="InterPro" id="IPR052342">
    <property type="entry name" value="MCH/BMMD"/>
</dbReference>
<dbReference type="InterPro" id="IPR029069">
    <property type="entry name" value="HotDog_dom_sf"/>
</dbReference>
<evidence type="ECO:0000256" key="1">
    <source>
        <dbReference type="ARBA" id="ARBA00005254"/>
    </source>
</evidence>
<dbReference type="Proteomes" id="UP000199700">
    <property type="component" value="Chromosome"/>
</dbReference>
<dbReference type="PANTHER" id="PTHR43664">
    <property type="entry name" value="MONOAMINE OXIDASE-RELATED"/>
    <property type="match status" value="1"/>
</dbReference>
<dbReference type="SUPFAM" id="SSF54637">
    <property type="entry name" value="Thioesterase/thiol ester dehydrase-isomerase"/>
    <property type="match status" value="1"/>
</dbReference>
<protein>
    <submittedName>
        <fullName evidence="3">Acyl dehydratase</fullName>
    </submittedName>
</protein>
<dbReference type="STRING" id="629680.SAMN04489751_2046"/>
<evidence type="ECO:0000313" key="4">
    <source>
        <dbReference type="Proteomes" id="UP000199700"/>
    </source>
</evidence>
<dbReference type="Pfam" id="PF01575">
    <property type="entry name" value="MaoC_dehydratas"/>
    <property type="match status" value="1"/>
</dbReference>